<dbReference type="CDD" id="cd00851">
    <property type="entry name" value="MTH1175"/>
    <property type="match status" value="1"/>
</dbReference>
<dbReference type="PANTHER" id="PTHR33937">
    <property type="entry name" value="IRON-MOLYBDENUM PROTEIN-RELATED-RELATED"/>
    <property type="match status" value="1"/>
</dbReference>
<name>A0A921IN84_9ACTN</name>
<dbReference type="SUPFAM" id="SSF53146">
    <property type="entry name" value="Nitrogenase accessory factor-like"/>
    <property type="match status" value="1"/>
</dbReference>
<evidence type="ECO:0000259" key="1">
    <source>
        <dbReference type="Pfam" id="PF02579"/>
    </source>
</evidence>
<dbReference type="AlphaFoldDB" id="A0A921IN84"/>
<protein>
    <submittedName>
        <fullName evidence="2">NifB/NifX family molybdenum-iron cluster-binding protein</fullName>
    </submittedName>
</protein>
<dbReference type="InterPro" id="IPR051840">
    <property type="entry name" value="NifX/NifY_domain"/>
</dbReference>
<organism evidence="2 3">
    <name type="scientific">Collinsella ihumii</name>
    <dbReference type="NCBI Taxonomy" id="1720204"/>
    <lineage>
        <taxon>Bacteria</taxon>
        <taxon>Bacillati</taxon>
        <taxon>Actinomycetota</taxon>
        <taxon>Coriobacteriia</taxon>
        <taxon>Coriobacteriales</taxon>
        <taxon>Coriobacteriaceae</taxon>
        <taxon>Collinsella</taxon>
    </lineage>
</organism>
<dbReference type="Gene3D" id="3.30.420.130">
    <property type="entry name" value="Dinitrogenase iron-molybdenum cofactor biosynthesis domain"/>
    <property type="match status" value="1"/>
</dbReference>
<accession>A0A921IN84</accession>
<dbReference type="Pfam" id="PF02579">
    <property type="entry name" value="Nitro_FeMo-Co"/>
    <property type="match status" value="1"/>
</dbReference>
<dbReference type="InterPro" id="IPR003731">
    <property type="entry name" value="Di-Nase_FeMo-co_biosynth"/>
</dbReference>
<dbReference type="InterPro" id="IPR036105">
    <property type="entry name" value="DiNase_FeMo-co_biosyn_sf"/>
</dbReference>
<feature type="domain" description="Dinitrogenase iron-molybdenum cofactor biosynthesis" evidence="1">
    <location>
        <begin position="16"/>
        <end position="105"/>
    </location>
</feature>
<dbReference type="EMBL" id="DYVF01000013">
    <property type="protein sequence ID" value="HJG30107.1"/>
    <property type="molecule type" value="Genomic_DNA"/>
</dbReference>
<reference evidence="2" key="1">
    <citation type="journal article" date="2021" name="PeerJ">
        <title>Extensive microbial diversity within the chicken gut microbiome revealed by metagenomics and culture.</title>
        <authorList>
            <person name="Gilroy R."/>
            <person name="Ravi A."/>
            <person name="Getino M."/>
            <person name="Pursley I."/>
            <person name="Horton D.L."/>
            <person name="Alikhan N.F."/>
            <person name="Baker D."/>
            <person name="Gharbi K."/>
            <person name="Hall N."/>
            <person name="Watson M."/>
            <person name="Adriaenssens E.M."/>
            <person name="Foster-Nyarko E."/>
            <person name="Jarju S."/>
            <person name="Secka A."/>
            <person name="Antonio M."/>
            <person name="Oren A."/>
            <person name="Chaudhuri R.R."/>
            <person name="La Ragione R."/>
            <person name="Hildebrand F."/>
            <person name="Pallen M.J."/>
        </authorList>
    </citation>
    <scope>NUCLEOTIDE SEQUENCE</scope>
    <source>
        <strain evidence="2">ChiGjej2B2-7701</strain>
    </source>
</reference>
<comment type="caution">
    <text evidence="2">The sequence shown here is derived from an EMBL/GenBank/DDBJ whole genome shotgun (WGS) entry which is preliminary data.</text>
</comment>
<evidence type="ECO:0000313" key="2">
    <source>
        <dbReference type="EMBL" id="HJG30107.1"/>
    </source>
</evidence>
<proteinExistence type="predicted"/>
<evidence type="ECO:0000313" key="3">
    <source>
        <dbReference type="Proteomes" id="UP000746751"/>
    </source>
</evidence>
<sequence>MRIAIPVETDQGLDAPRSGHFGHAAYFTIATVEDGTVTSVEAVKNVEHDECGCGGVIQHALDQNIDAIIATGMGMPPYSRFTAGGVAVYAERETPIAGDVLKKFLAGDVEPMDPNAACRH</sequence>
<dbReference type="Proteomes" id="UP000746751">
    <property type="component" value="Unassembled WGS sequence"/>
</dbReference>
<gene>
    <name evidence="2" type="ORF">K8U80_01790</name>
</gene>
<dbReference type="PANTHER" id="PTHR33937:SF2">
    <property type="entry name" value="DINITROGENASE IRON-MOLYBDENUM COFACTOR BIOSYNTHESIS DOMAIN-CONTAINING PROTEIN"/>
    <property type="match status" value="1"/>
</dbReference>
<dbReference type="InterPro" id="IPR033913">
    <property type="entry name" value="MTH1175_dom"/>
</dbReference>
<reference evidence="2" key="2">
    <citation type="submission" date="2021-09" db="EMBL/GenBank/DDBJ databases">
        <authorList>
            <person name="Gilroy R."/>
        </authorList>
    </citation>
    <scope>NUCLEOTIDE SEQUENCE</scope>
    <source>
        <strain evidence="2">ChiGjej2B2-7701</strain>
    </source>
</reference>